<evidence type="ECO:0000313" key="2">
    <source>
        <dbReference type="Proteomes" id="UP000476212"/>
    </source>
</evidence>
<feature type="non-terminal residue" evidence="1">
    <location>
        <position position="27"/>
    </location>
</feature>
<dbReference type="EMBL" id="WNIB01001003">
    <property type="protein sequence ID" value="MTV91758.1"/>
    <property type="molecule type" value="Genomic_DNA"/>
</dbReference>
<organism evidence="1 2">
    <name type="scientific">Streptococcus pneumoniae</name>
    <dbReference type="NCBI Taxonomy" id="1313"/>
    <lineage>
        <taxon>Bacteria</taxon>
        <taxon>Bacillati</taxon>
        <taxon>Bacillota</taxon>
        <taxon>Bacilli</taxon>
        <taxon>Lactobacillales</taxon>
        <taxon>Streptococcaceae</taxon>
        <taxon>Streptococcus</taxon>
    </lineage>
</organism>
<protein>
    <submittedName>
        <fullName evidence="1">N-acetylmannosamine-6-phosphate 2-epimerase</fullName>
    </submittedName>
</protein>
<comment type="caution">
    <text evidence="1">The sequence shown here is derived from an EMBL/GenBank/DDBJ whole genome shotgun (WGS) entry which is preliminary data.</text>
</comment>
<gene>
    <name evidence="1" type="ORF">GM544_15290</name>
</gene>
<reference evidence="1 2" key="1">
    <citation type="submission" date="2019-11" db="EMBL/GenBank/DDBJ databases">
        <title>Growth characteristics of pneumococcus vary with the chemical composition of the capsule and with environmental conditions.</title>
        <authorList>
            <person name="Tothpal A."/>
            <person name="Desobry K."/>
            <person name="Joshi S."/>
            <person name="Wyllie A.L."/>
            <person name="Weinberger D.M."/>
        </authorList>
    </citation>
    <scope>NUCLEOTIDE SEQUENCE [LARGE SCALE GENOMIC DNA]</scope>
    <source>
        <strain evidence="2">pnumococcus15C</strain>
    </source>
</reference>
<name>A0A6G2DPQ8_STREE</name>
<accession>A0A6G2DPQ8</accession>
<dbReference type="AlphaFoldDB" id="A0A6G2DPQ8"/>
<evidence type="ECO:0000313" key="1">
    <source>
        <dbReference type="EMBL" id="MTV91758.1"/>
    </source>
</evidence>
<dbReference type="Proteomes" id="UP000476212">
    <property type="component" value="Unassembled WGS sequence"/>
</dbReference>
<proteinExistence type="predicted"/>
<sequence length="27" mass="2981">MSQISKEALIEQIKDGIIVSCQALPHE</sequence>